<evidence type="ECO:0000313" key="2">
    <source>
        <dbReference type="Proteomes" id="UP000255234"/>
    </source>
</evidence>
<sequence>MKKIIFICPYFGKYPNYFNLTLNSIKYNDTIDWLIITDIKKIYEYPQNVKIINMTFDELREKVQSVFDFKISLDTPYKICDYKCAYGYIFKEYISSYDFWGHCDFDCIYGDLRKYLTENILNKYEKVYYLGHLSLYKNIERINKIFKCKIDEEIDYEKIYSNKEIYAFDELGIVNILNYNDIKIYSDFSFADIHIWDRAFTLIKAKINFETGKMYFEIDKNKKRIFSFNNGKLYGFSIDKKDKYKIEKEEYMYIHLQKRFMDNYVNNIDEFLIVPNKFIDYQDINRDFIIKNTKNNILYKRYIKTRRSYNKRKNKFNLLKIIKNICD</sequence>
<dbReference type="RefSeq" id="WP_115152142.1">
    <property type="nucleotide sequence ID" value="NZ_UGPP01000001.1"/>
</dbReference>
<organism evidence="1 2">
    <name type="scientific">Megamonas hypermegale</name>
    <dbReference type="NCBI Taxonomy" id="158847"/>
    <lineage>
        <taxon>Bacteria</taxon>
        <taxon>Bacillati</taxon>
        <taxon>Bacillota</taxon>
        <taxon>Negativicutes</taxon>
        <taxon>Selenomonadales</taxon>
        <taxon>Selenomonadaceae</taxon>
        <taxon>Megamonas</taxon>
    </lineage>
</organism>
<dbReference type="AlphaFoldDB" id="A0A378NVX8"/>
<dbReference type="Proteomes" id="UP000255234">
    <property type="component" value="Unassembled WGS sequence"/>
</dbReference>
<accession>A0A378NVX8</accession>
<dbReference type="EMBL" id="UGPP01000001">
    <property type="protein sequence ID" value="STY72057.1"/>
    <property type="molecule type" value="Genomic_DNA"/>
</dbReference>
<dbReference type="InterPro" id="IPR046733">
    <property type="entry name" value="DUF6625"/>
</dbReference>
<gene>
    <name evidence="1" type="ORF">NCTC10571_02247</name>
</gene>
<proteinExistence type="predicted"/>
<dbReference type="Pfam" id="PF20330">
    <property type="entry name" value="DUF6625"/>
    <property type="match status" value="1"/>
</dbReference>
<evidence type="ECO:0000313" key="1">
    <source>
        <dbReference type="EMBL" id="STY72057.1"/>
    </source>
</evidence>
<protein>
    <submittedName>
        <fullName evidence="1">Uncharacterized protein</fullName>
    </submittedName>
</protein>
<name>A0A378NVX8_9FIRM</name>
<reference evidence="1 2" key="1">
    <citation type="submission" date="2018-06" db="EMBL/GenBank/DDBJ databases">
        <authorList>
            <consortium name="Pathogen Informatics"/>
            <person name="Doyle S."/>
        </authorList>
    </citation>
    <scope>NUCLEOTIDE SEQUENCE [LARGE SCALE GENOMIC DNA]</scope>
    <source>
        <strain evidence="1 2">NCTC10571</strain>
    </source>
</reference>